<dbReference type="InterPro" id="IPR057725">
    <property type="entry name" value="Ams2-SPT21_N"/>
</dbReference>
<feature type="region of interest" description="Disordered" evidence="1">
    <location>
        <begin position="1154"/>
        <end position="1199"/>
    </location>
</feature>
<organism evidence="3 4">
    <name type="scientific">Hortaea werneckii</name>
    <name type="common">Black yeast</name>
    <name type="synonym">Cladosporium werneckii</name>
    <dbReference type="NCBI Taxonomy" id="91943"/>
    <lineage>
        <taxon>Eukaryota</taxon>
        <taxon>Fungi</taxon>
        <taxon>Dikarya</taxon>
        <taxon>Ascomycota</taxon>
        <taxon>Pezizomycotina</taxon>
        <taxon>Dothideomycetes</taxon>
        <taxon>Dothideomycetidae</taxon>
        <taxon>Mycosphaerellales</taxon>
        <taxon>Teratosphaeriaceae</taxon>
        <taxon>Hortaea</taxon>
    </lineage>
</organism>
<feature type="domain" description="Ams2/SPT21 N-terminal" evidence="2">
    <location>
        <begin position="12"/>
        <end position="149"/>
    </location>
</feature>
<dbReference type="GO" id="GO:0006357">
    <property type="term" value="P:regulation of transcription by RNA polymerase II"/>
    <property type="evidence" value="ECO:0007669"/>
    <property type="project" value="TreeGrafter"/>
</dbReference>
<accession>A0A3M6X0U6</accession>
<feature type="region of interest" description="Disordered" evidence="1">
    <location>
        <begin position="239"/>
        <end position="267"/>
    </location>
</feature>
<feature type="compositionally biased region" description="Basic residues" evidence="1">
    <location>
        <begin position="638"/>
        <end position="648"/>
    </location>
</feature>
<feature type="compositionally biased region" description="Pro residues" evidence="1">
    <location>
        <begin position="386"/>
        <end position="397"/>
    </location>
</feature>
<protein>
    <recommendedName>
        <fullName evidence="2">Ams2/SPT21 N-terminal domain-containing protein</fullName>
    </recommendedName>
</protein>
<feature type="compositionally biased region" description="Basic and acidic residues" evidence="1">
    <location>
        <begin position="1189"/>
        <end position="1199"/>
    </location>
</feature>
<feature type="compositionally biased region" description="Polar residues" evidence="1">
    <location>
        <begin position="1043"/>
        <end position="1061"/>
    </location>
</feature>
<feature type="compositionally biased region" description="Polar residues" evidence="1">
    <location>
        <begin position="521"/>
        <end position="539"/>
    </location>
</feature>
<dbReference type="GO" id="GO:0030466">
    <property type="term" value="P:silent mating-type cassette heterochromatin formation"/>
    <property type="evidence" value="ECO:0007669"/>
    <property type="project" value="TreeGrafter"/>
</dbReference>
<dbReference type="Proteomes" id="UP000281245">
    <property type="component" value="Unassembled WGS sequence"/>
</dbReference>
<comment type="caution">
    <text evidence="3">The sequence shown here is derived from an EMBL/GenBank/DDBJ whole genome shotgun (WGS) entry which is preliminary data.</text>
</comment>
<dbReference type="SUPFAM" id="SSF57716">
    <property type="entry name" value="Glucocorticoid receptor-like (DNA-binding domain)"/>
    <property type="match status" value="1"/>
</dbReference>
<dbReference type="Gene3D" id="3.30.50.10">
    <property type="entry name" value="Erythroid Transcription Factor GATA-1, subunit A"/>
    <property type="match status" value="1"/>
</dbReference>
<feature type="compositionally biased region" description="Polar residues" evidence="1">
    <location>
        <begin position="891"/>
        <end position="929"/>
    </location>
</feature>
<feature type="region of interest" description="Disordered" evidence="1">
    <location>
        <begin position="794"/>
        <end position="962"/>
    </location>
</feature>
<dbReference type="OrthoDB" id="3199820at2759"/>
<feature type="region of interest" description="Disordered" evidence="1">
    <location>
        <begin position="155"/>
        <end position="184"/>
    </location>
</feature>
<dbReference type="PANTHER" id="PTHR39147">
    <property type="entry name" value="PROTEIN SPT21"/>
    <property type="match status" value="1"/>
</dbReference>
<dbReference type="InterPro" id="IPR042403">
    <property type="entry name" value="Spt21/Ams2"/>
</dbReference>
<sequence length="1199" mass="129825">MSMDFGAEYGDLPTRPMRVKVLYSFDRDHKTNCLARFSQTLQIPTVAIDESSQVGVIELQQCLETIITASPELLSQLSTGDFTIYAYDYSEHDTPLVGQGMLSAALAGSPNAAGSEKAMITGRVCKNVPAIFSGGVKETLEVKLRLTPVSKPVQSTKSQIEETRSVSPATSAGFDPNAWNASRPQRHTNDFFNFDSGTTPSERDLALMDEMLGLGSASGGSGVGQQMGGEMGMAETPTDATFGPNPAFSHSAPGSRAGSPMIRMDSNNDNELLRHQNFAGQMQDFTDHSRPTSRNSARSEVQPPRHQYNASTQSMQQPAAQQQTEVFYNEDGQPRKRAKVTQTDWHGRSSFGAKSGDLRVTAATAHSMQMHRPVAKRAAVSGSELEPPPRAPTPVPQGNPMLAQQRRPPPAQTRSFLRQASTATMESDYMSDIDQFSDAVGPSPEEDNTPLDIPSSPPVFQASNQPQPSSPGLPTLPAPKFADSGYLSERGHYSSNMMDDYNYDDNEDRSPDAQDLEVAAQYNSRRQNTAETTDATPSEMNVELEAPGDMGQLPHKMLLNLPPGRQPAGDTSSQPRRPPLHKAVTDGTALAVSAACSDERKPQPEAAQSRRSSLALPSGLPSQNPGQMQAPALAPGQKPKRKYTKRARPAAEGSEAGSPAPSDTEGGRPSGPTRSGSGAKRSVVIQQRLEASLHRGEMPQYCNHCGAIETPTWRKLYFKYVDGKPSALDEAEGVGETIGVEPLEWEGGEVSRFLIRKSMKRTKENGPGKDFEEVTVCNPCGLWFNKFRAMRPSDRWGRKSGTRRTKKKQFDDSDMPATDGAEPQSEAFFSEMPGPDDFNVDPELKGEDQSVGRQSEERQSEERQSSTSNPRGTTQDSFDVSRAPAARPRANSLSNAGPHNSGRASQRGTALTREVQSSPVRFVGSQQSPIEVEDLTPKPTRRLLFPSPRKEGQAKSLSDGTTGVLSVAARATNTDGHHNASLKPDVLLQAGNVNVFDAFTLDKENRAPGFEADDDVLAHLFEGSPNVVFKTPSKTPAKAPLTTPRSQRQQSDQLLKTPTPSSRKRKALSPNQGHAANDASKTMNDFMTSPSSSRYFLRSTPSREARTPNRLGQSAGEASVEMTPFSRHIAQMLSDANASGNGFSSPSQAFDFSDLPPFMSGTPGKQLDGAEWPSMGDIMSSDFAALESQRPEGHHDESL</sequence>
<dbReference type="GO" id="GO:0000183">
    <property type="term" value="P:rDNA heterochromatin formation"/>
    <property type="evidence" value="ECO:0007669"/>
    <property type="project" value="TreeGrafter"/>
</dbReference>
<feature type="region of interest" description="Disordered" evidence="1">
    <location>
        <begin position="284"/>
        <end position="415"/>
    </location>
</feature>
<evidence type="ECO:0000313" key="4">
    <source>
        <dbReference type="Proteomes" id="UP000281245"/>
    </source>
</evidence>
<dbReference type="GO" id="GO:0008270">
    <property type="term" value="F:zinc ion binding"/>
    <property type="evidence" value="ECO:0007669"/>
    <property type="project" value="InterPro"/>
</dbReference>
<feature type="compositionally biased region" description="Polar residues" evidence="1">
    <location>
        <begin position="1069"/>
        <end position="1100"/>
    </location>
</feature>
<dbReference type="PANTHER" id="PTHR39147:SF1">
    <property type="entry name" value="PROTEIN SPT21"/>
    <property type="match status" value="1"/>
</dbReference>
<feature type="region of interest" description="Disordered" evidence="1">
    <location>
        <begin position="434"/>
        <end position="682"/>
    </location>
</feature>
<feature type="compositionally biased region" description="Basic and acidic residues" evidence="1">
    <location>
        <begin position="842"/>
        <end position="864"/>
    </location>
</feature>
<reference evidence="3 4" key="1">
    <citation type="journal article" date="2018" name="BMC Genomics">
        <title>Genomic evidence for intraspecific hybridization in a clonal and extremely halotolerant yeast.</title>
        <authorList>
            <person name="Gostincar C."/>
            <person name="Stajich J.E."/>
            <person name="Zupancic J."/>
            <person name="Zalar P."/>
            <person name="Gunde-Cimerman N."/>
        </authorList>
    </citation>
    <scope>NUCLEOTIDE SEQUENCE [LARGE SCALE GENOMIC DNA]</scope>
    <source>
        <strain evidence="3 4">EXF-6656</strain>
    </source>
</reference>
<feature type="compositionally biased region" description="Polar residues" evidence="1">
    <location>
        <begin position="867"/>
        <end position="878"/>
    </location>
</feature>
<evidence type="ECO:0000313" key="3">
    <source>
        <dbReference type="EMBL" id="RMX84503.1"/>
    </source>
</evidence>
<feature type="compositionally biased region" description="Basic residues" evidence="1">
    <location>
        <begin position="798"/>
        <end position="807"/>
    </location>
</feature>
<evidence type="ECO:0000259" key="2">
    <source>
        <dbReference type="Pfam" id="PF25823"/>
    </source>
</evidence>
<proteinExistence type="predicted"/>
<dbReference type="InterPro" id="IPR013088">
    <property type="entry name" value="Znf_NHR/GATA"/>
</dbReference>
<dbReference type="VEuPathDB" id="FungiDB:BTJ68_07957"/>
<name>A0A3M6X0U6_HORWE</name>
<evidence type="ECO:0000256" key="1">
    <source>
        <dbReference type="SAM" id="MobiDB-lite"/>
    </source>
</evidence>
<feature type="region of interest" description="Disordered" evidence="1">
    <location>
        <begin position="1026"/>
        <end position="1119"/>
    </location>
</feature>
<dbReference type="Pfam" id="PF25823">
    <property type="entry name" value="Ams2-SPT21_N"/>
    <property type="match status" value="1"/>
</dbReference>
<feature type="compositionally biased region" description="Pro residues" evidence="1">
    <location>
        <begin position="468"/>
        <end position="477"/>
    </location>
</feature>
<dbReference type="EMBL" id="QWIJ01000279">
    <property type="protein sequence ID" value="RMX84503.1"/>
    <property type="molecule type" value="Genomic_DNA"/>
</dbReference>
<gene>
    <name evidence="3" type="ORF">D0869_04527</name>
</gene>
<dbReference type="AlphaFoldDB" id="A0A3M6X0U6"/>
<feature type="compositionally biased region" description="Low complexity" evidence="1">
    <location>
        <begin position="310"/>
        <end position="324"/>
    </location>
</feature>